<reference evidence="1" key="1">
    <citation type="submission" date="2022-08" db="EMBL/GenBank/DDBJ databases">
        <authorList>
            <person name="Gutierrez-Valencia J."/>
        </authorList>
    </citation>
    <scope>NUCLEOTIDE SEQUENCE</scope>
</reference>
<protein>
    <submittedName>
        <fullName evidence="1">Uncharacterized protein</fullName>
    </submittedName>
</protein>
<keyword evidence="2" id="KW-1185">Reference proteome</keyword>
<proteinExistence type="predicted"/>
<dbReference type="Proteomes" id="UP001154282">
    <property type="component" value="Unassembled WGS sequence"/>
</dbReference>
<dbReference type="EMBL" id="CAMGYJ010000008">
    <property type="protein sequence ID" value="CAI0467113.1"/>
    <property type="molecule type" value="Genomic_DNA"/>
</dbReference>
<name>A0AAV0P7H3_9ROSI</name>
<evidence type="ECO:0000313" key="1">
    <source>
        <dbReference type="EMBL" id="CAI0467113.1"/>
    </source>
</evidence>
<gene>
    <name evidence="1" type="ORF">LITE_LOCUS37316</name>
</gene>
<sequence>MHKQQTSKSSNRQKA</sequence>
<comment type="caution">
    <text evidence="1">The sequence shown here is derived from an EMBL/GenBank/DDBJ whole genome shotgun (WGS) entry which is preliminary data.</text>
</comment>
<organism evidence="1 2">
    <name type="scientific">Linum tenue</name>
    <dbReference type="NCBI Taxonomy" id="586396"/>
    <lineage>
        <taxon>Eukaryota</taxon>
        <taxon>Viridiplantae</taxon>
        <taxon>Streptophyta</taxon>
        <taxon>Embryophyta</taxon>
        <taxon>Tracheophyta</taxon>
        <taxon>Spermatophyta</taxon>
        <taxon>Magnoliopsida</taxon>
        <taxon>eudicotyledons</taxon>
        <taxon>Gunneridae</taxon>
        <taxon>Pentapetalae</taxon>
        <taxon>rosids</taxon>
        <taxon>fabids</taxon>
        <taxon>Malpighiales</taxon>
        <taxon>Linaceae</taxon>
        <taxon>Linum</taxon>
    </lineage>
</organism>
<evidence type="ECO:0000313" key="2">
    <source>
        <dbReference type="Proteomes" id="UP001154282"/>
    </source>
</evidence>
<accession>A0AAV0P7H3</accession>